<evidence type="ECO:0000313" key="2">
    <source>
        <dbReference type="RefSeq" id="XP_073790000.1"/>
    </source>
</evidence>
<dbReference type="RefSeq" id="XP_073790000.1">
    <property type="nucleotide sequence ID" value="XM_073933899.1"/>
</dbReference>
<name>A0AC58I6Y4_DANRE</name>
<reference evidence="2" key="1">
    <citation type="submission" date="2025-08" db="UniProtKB">
        <authorList>
            <consortium name="RefSeq"/>
        </authorList>
    </citation>
    <scope>IDENTIFICATION</scope>
    <source>
        <strain evidence="2">Tuebingen</strain>
        <tissue evidence="2">Fibroblasts and whole tissue</tissue>
    </source>
</reference>
<proteinExistence type="predicted"/>
<evidence type="ECO:0000313" key="1">
    <source>
        <dbReference type="Proteomes" id="UP000000437"/>
    </source>
</evidence>
<accession>A0AC58I6Y4</accession>
<dbReference type="Proteomes" id="UP000000437">
    <property type="component" value="Chromosome 20"/>
</dbReference>
<gene>
    <name evidence="2" type="primary">LOC141379495</name>
</gene>
<organism evidence="1 2">
    <name type="scientific">Danio rerio</name>
    <name type="common">Zebrafish</name>
    <name type="synonym">Brachydanio rerio</name>
    <dbReference type="NCBI Taxonomy" id="7955"/>
    <lineage>
        <taxon>Eukaryota</taxon>
        <taxon>Metazoa</taxon>
        <taxon>Chordata</taxon>
        <taxon>Craniata</taxon>
        <taxon>Vertebrata</taxon>
        <taxon>Euteleostomi</taxon>
        <taxon>Actinopterygii</taxon>
        <taxon>Neopterygii</taxon>
        <taxon>Teleostei</taxon>
        <taxon>Ostariophysi</taxon>
        <taxon>Cypriniformes</taxon>
        <taxon>Danionidae</taxon>
        <taxon>Danioninae</taxon>
        <taxon>Danio</taxon>
    </lineage>
</organism>
<sequence length="1302" mass="146106">MEDIMRRLSEITTRQQLFTEQLSVRQQRMEERLFQMAEHLPLPEARASAHRHLTKLGDLDDIDAYLHTFEVIAKREEWPESEWAQILAPFLTGESQRAYFSLDSPQNEDYTVLKGEILARVGLSPVRAAQQFATWAYEEGAPVRAQAAQLSKLARLWLLGGSPTATQVAEKVVIERLLRALPRRLRGPVSMRNPASLAALVEAVELAEATLTRDIIERAAVPSRRVNSPWRQVESASRPVSRPAVPSPADEPMPTEPVNSTARAWLAGCIVHRTLPSGAPSRRVKLEGKTITAVLDTGSSVTLVQPGLIKPRVGSKATIPITCVHGDTRYVPAQRVTIAAGNGAWPLEVGIVADLPVPLLLGRDWPGFEELLSLPAATPFQTRRRPRARTQRVRQPALLATESDRGGECSNQSSNVFMDLFQQVSRGGSFGQAQREDDTLRNCWSQVRVVEGQERLPAPHPLPHFIIQNGLLYCVAERRGERRTLLVVPKSKTSTILELAHTHPMAGHLGAANTIQRIRDRFHWPGLNGEVKRYCQACPTCQKTAPQRPPPSPLIPLPIIEVPFDRIGLDLIGPLPKSARGHEHILVILDYATRYPEAIPLRKATSNVIAKELFLLCSRVGIPSEILTDQGTPFMSRLMADLCHLLKVKQLRTSVYHPQTDGLVERFNQTLKRMLRRVVAEDGRDWDLMIPYVLFGIREVPQASTGFTPFELLFGRQPRGLLDVARQAWEQEPAPQRSLIEHVQDMRQRIERVMPLVRQHLTEAQHAQRRLYDRPAQAREFQPGDQVLVLVPTATSKFLASWKGPYVVVEKVGPANYRVRQPGRRREEQSYHINLLKRWVSPSSQLVTFAESPHPTVHLGEQLSAIQKTELETLVSQFKDVFSEHPGRTTVIQHEIKTTPGVIVRQRPYRVPEARRLAIEEEVQKMLKLGVIEPSRSPWSSPIVMVPKPDGTLRFCNDFRKLNEASSFDGYPMPRVDELLDRLGSARFISTLDLTKGYWQVPLAPGAKEKTAFTTPSGHWHYRVLPFGLHGAPATFQRMMDILLRPHQSYAAAYLDDVVVHSMCWEEHLTRLRRVLLELRRAGLTANPKKCHLGLAEAKYLGYHIGRGLIQPQQAKVEALQKTPRPTNKSQVRAFLGLAGYYRCFIPNFSSVASPLTDLTKKGQPERVTWNPVAEHAFQTLKKALASSPILHAPDFNCPFILQTDASDSGLGAVLSQLHEGEEHPVVYVSRKLTTAESKYAAVEKEALAIKWAVLELKYYLLGRSFTLSNIEPGPPMGMQTAFQGCGLDGQVWQNILPPTHP</sequence>
<protein>
    <submittedName>
        <fullName evidence="2">Uncharacterized protein</fullName>
    </submittedName>
</protein>
<keyword evidence="1" id="KW-1185">Reference proteome</keyword>